<protein>
    <submittedName>
        <fullName evidence="1">Uncharacterized protein</fullName>
    </submittedName>
</protein>
<dbReference type="Proteomes" id="UP001604277">
    <property type="component" value="Unassembled WGS sequence"/>
</dbReference>
<proteinExistence type="predicted"/>
<gene>
    <name evidence="1" type="ORF">Fot_02759</name>
</gene>
<accession>A0ABD1XBS0</accession>
<comment type="caution">
    <text evidence="1">The sequence shown here is derived from an EMBL/GenBank/DDBJ whole genome shotgun (WGS) entry which is preliminary data.</text>
</comment>
<sequence>MEVKSGSLNSGLLESELSMSTLEENVVAVESGESEVKDEVVPKEETVVALLLSILAHTATKVGNNPCPHVSMWSACEAVDVKKQLFTSTGQEFLAPKGQEINSVNYIWYL</sequence>
<evidence type="ECO:0000313" key="2">
    <source>
        <dbReference type="Proteomes" id="UP001604277"/>
    </source>
</evidence>
<name>A0ABD1XBS0_9LAMI</name>
<keyword evidence="2" id="KW-1185">Reference proteome</keyword>
<dbReference type="EMBL" id="JBFOLJ010000001">
    <property type="protein sequence ID" value="KAL2558020.1"/>
    <property type="molecule type" value="Genomic_DNA"/>
</dbReference>
<dbReference type="AlphaFoldDB" id="A0ABD1XBS0"/>
<organism evidence="1 2">
    <name type="scientific">Forsythia ovata</name>
    <dbReference type="NCBI Taxonomy" id="205694"/>
    <lineage>
        <taxon>Eukaryota</taxon>
        <taxon>Viridiplantae</taxon>
        <taxon>Streptophyta</taxon>
        <taxon>Embryophyta</taxon>
        <taxon>Tracheophyta</taxon>
        <taxon>Spermatophyta</taxon>
        <taxon>Magnoliopsida</taxon>
        <taxon>eudicotyledons</taxon>
        <taxon>Gunneridae</taxon>
        <taxon>Pentapetalae</taxon>
        <taxon>asterids</taxon>
        <taxon>lamiids</taxon>
        <taxon>Lamiales</taxon>
        <taxon>Oleaceae</taxon>
        <taxon>Forsythieae</taxon>
        <taxon>Forsythia</taxon>
    </lineage>
</organism>
<reference evidence="2" key="1">
    <citation type="submission" date="2024-07" db="EMBL/GenBank/DDBJ databases">
        <title>Two chromosome-level genome assemblies of Korean endemic species Abeliophyllum distichum and Forsythia ovata (Oleaceae).</title>
        <authorList>
            <person name="Jang H."/>
        </authorList>
    </citation>
    <scope>NUCLEOTIDE SEQUENCE [LARGE SCALE GENOMIC DNA]</scope>
</reference>
<evidence type="ECO:0000313" key="1">
    <source>
        <dbReference type="EMBL" id="KAL2558020.1"/>
    </source>
</evidence>